<dbReference type="AlphaFoldDB" id="A0A2K3DEJ5"/>
<proteinExistence type="predicted"/>
<dbReference type="GO" id="GO:0003723">
    <property type="term" value="F:RNA binding"/>
    <property type="evidence" value="ECO:0000318"/>
    <property type="project" value="GO_Central"/>
</dbReference>
<evidence type="ECO:0000313" key="3">
    <source>
        <dbReference type="Proteomes" id="UP000006906"/>
    </source>
</evidence>
<dbReference type="Proteomes" id="UP000006906">
    <property type="component" value="Chromosome 9"/>
</dbReference>
<dbReference type="GeneID" id="66054688"/>
<dbReference type="GO" id="GO:0035770">
    <property type="term" value="C:ribonucleoprotein granule"/>
    <property type="evidence" value="ECO:0000318"/>
    <property type="project" value="GO_Central"/>
</dbReference>
<reference evidence="2 3" key="1">
    <citation type="journal article" date="2007" name="Science">
        <title>The Chlamydomonas genome reveals the evolution of key animal and plant functions.</title>
        <authorList>
            <person name="Merchant S.S."/>
            <person name="Prochnik S.E."/>
            <person name="Vallon O."/>
            <person name="Harris E.H."/>
            <person name="Karpowicz S.J."/>
            <person name="Witman G.B."/>
            <person name="Terry A."/>
            <person name="Salamov A."/>
            <person name="Fritz-Laylin L.K."/>
            <person name="Marechal-Drouard L."/>
            <person name="Marshall W.F."/>
            <person name="Qu L.H."/>
            <person name="Nelson D.R."/>
            <person name="Sanderfoot A.A."/>
            <person name="Spalding M.H."/>
            <person name="Kapitonov V.V."/>
            <person name="Ren Q."/>
            <person name="Ferris P."/>
            <person name="Lindquist E."/>
            <person name="Shapiro H."/>
            <person name="Lucas S.M."/>
            <person name="Grimwood J."/>
            <person name="Schmutz J."/>
            <person name="Cardol P."/>
            <person name="Cerutti H."/>
            <person name="Chanfreau G."/>
            <person name="Chen C.L."/>
            <person name="Cognat V."/>
            <person name="Croft M.T."/>
            <person name="Dent R."/>
            <person name="Dutcher S."/>
            <person name="Fernandez E."/>
            <person name="Fukuzawa H."/>
            <person name="Gonzalez-Ballester D."/>
            <person name="Gonzalez-Halphen D."/>
            <person name="Hallmann A."/>
            <person name="Hanikenne M."/>
            <person name="Hippler M."/>
            <person name="Inwood W."/>
            <person name="Jabbari K."/>
            <person name="Kalanon M."/>
            <person name="Kuras R."/>
            <person name="Lefebvre P.A."/>
            <person name="Lemaire S.D."/>
            <person name="Lobanov A.V."/>
            <person name="Lohr M."/>
            <person name="Manuell A."/>
            <person name="Meier I."/>
            <person name="Mets L."/>
            <person name="Mittag M."/>
            <person name="Mittelmeier T."/>
            <person name="Moroney J.V."/>
            <person name="Moseley J."/>
            <person name="Napoli C."/>
            <person name="Nedelcu A.M."/>
            <person name="Niyogi K."/>
            <person name="Novoselov S.V."/>
            <person name="Paulsen I.T."/>
            <person name="Pazour G."/>
            <person name="Purton S."/>
            <person name="Ral J.P."/>
            <person name="Riano-Pachon D.M."/>
            <person name="Riekhof W."/>
            <person name="Rymarquis L."/>
            <person name="Schroda M."/>
            <person name="Stern D."/>
            <person name="Umen J."/>
            <person name="Willows R."/>
            <person name="Wilson N."/>
            <person name="Zimmer S.L."/>
            <person name="Allmer J."/>
            <person name="Balk J."/>
            <person name="Bisova K."/>
            <person name="Chen C.J."/>
            <person name="Elias M."/>
            <person name="Gendler K."/>
            <person name="Hauser C."/>
            <person name="Lamb M.R."/>
            <person name="Ledford H."/>
            <person name="Long J.C."/>
            <person name="Minagawa J."/>
            <person name="Page M.D."/>
            <person name="Pan J."/>
            <person name="Pootakham W."/>
            <person name="Roje S."/>
            <person name="Rose A."/>
            <person name="Stahlberg E."/>
            <person name="Terauchi A.M."/>
            <person name="Yang P."/>
            <person name="Ball S."/>
            <person name="Bowler C."/>
            <person name="Dieckmann C.L."/>
            <person name="Gladyshev V.N."/>
            <person name="Green P."/>
            <person name="Jorgensen R."/>
            <person name="Mayfield S."/>
            <person name="Mueller-Roeber B."/>
            <person name="Rajamani S."/>
            <person name="Sayre R.T."/>
            <person name="Brokstein P."/>
            <person name="Dubchak I."/>
            <person name="Goodstein D."/>
            <person name="Hornick L."/>
            <person name="Huang Y.W."/>
            <person name="Jhaveri J."/>
            <person name="Luo Y."/>
            <person name="Martinez D."/>
            <person name="Ngau W.C."/>
            <person name="Otillar B."/>
            <person name="Poliakov A."/>
            <person name="Porter A."/>
            <person name="Szajkowski L."/>
            <person name="Werner G."/>
            <person name="Zhou K."/>
            <person name="Grigoriev I.V."/>
            <person name="Rokhsar D.S."/>
            <person name="Grossman A.R."/>
        </authorList>
    </citation>
    <scope>NUCLEOTIDE SEQUENCE [LARGE SCALE GENOMIC DNA]</scope>
    <source>
        <strain evidence="3">CC-503</strain>
    </source>
</reference>
<dbReference type="GO" id="GO:0005759">
    <property type="term" value="C:mitochondrial matrix"/>
    <property type="evidence" value="ECO:0000318"/>
    <property type="project" value="GO_Central"/>
</dbReference>
<organism evidence="2 3">
    <name type="scientific">Chlamydomonas reinhardtii</name>
    <name type="common">Chlamydomonas smithii</name>
    <dbReference type="NCBI Taxonomy" id="3055"/>
    <lineage>
        <taxon>Eukaryota</taxon>
        <taxon>Viridiplantae</taxon>
        <taxon>Chlorophyta</taxon>
        <taxon>core chlorophytes</taxon>
        <taxon>Chlorophyceae</taxon>
        <taxon>CS clade</taxon>
        <taxon>Chlamydomonadales</taxon>
        <taxon>Chlamydomonadaceae</taxon>
        <taxon>Chlamydomonas</taxon>
    </lineage>
</organism>
<dbReference type="GO" id="GO:1901259">
    <property type="term" value="P:chloroplast rRNA processing"/>
    <property type="evidence" value="ECO:0000318"/>
    <property type="project" value="GO_Central"/>
</dbReference>
<accession>A0A2K3DEJ5</accession>
<feature type="region of interest" description="Disordered" evidence="1">
    <location>
        <begin position="762"/>
        <end position="788"/>
    </location>
</feature>
<sequence>MAQVTGVRPSPCLRPLRGAVTVRVASVAPPPRPFDASSLPEGRAGSTYRRASPDATPPAAEAVADVTAQHDATSSDAAATLERKASGRKATTSASSSASSRDRPQRGFISAGDKRKQGGDRPAADGRPARRSGDDSGSSGSGGGSRFNPRMFTKELSSAQTVADLQLLFEVGRSHGLNSIHIATVWTRLAKLMTADPASARKGPWQRRGADAPDAASASPAATAAAEVDPRMLALFLESLESETTKERLQGMQARGLANFIWAAAKLKPAPSGPSGQAAGAPAVAKAAATAAEDAASAEGEGERARPRRIRGGYANAARKESEAAAAAAAAEAAERLSTTVVSRSTLDAWAEALDARRADLNMHDLSNVFWAMGRLGYQPAHGSLNRLAIALYRELGAMVRAGTAAQQARLQPRAADTDSGSDSSSSAAAAGGAEGALDPRAPQQLSNVLLGLVLLDWRPDIRDFWETMWVALDKVVFSDANTDVQSVVNVAWALGKMSAAREELEQQGVTRHDLPVVPEKVGSRIAYLAAVRHSERMLPSHVQDVFLALPRLGFIKPSEQQAAKLSSLARRVLPACDAQAVSSLLVSLLRLGGMKRSLKLKHALLNAFARQLEAGAASPEACARVLFFLSVTASRQPDWLPMLWARMQEDALAGRFAAADVAFAALGLKRMFAEDVVDAGLEAAVEGATAEAVADADAADVEVSGGGEGQQEGEDQEEEWPTFPPPPELLAALRQAWDAAGEGRLSVKAVRPTVTTRMLKARRPRYDPARSNEEGIREEVDDYLAQV</sequence>
<evidence type="ECO:0000256" key="1">
    <source>
        <dbReference type="SAM" id="MobiDB-lite"/>
    </source>
</evidence>
<keyword evidence="3" id="KW-1185">Reference proteome</keyword>
<feature type="region of interest" description="Disordered" evidence="1">
    <location>
        <begin position="25"/>
        <end position="150"/>
    </location>
</feature>
<feature type="region of interest" description="Disordered" evidence="1">
    <location>
        <begin position="410"/>
        <end position="439"/>
    </location>
</feature>
<gene>
    <name evidence="2" type="ORF">CHLRE_09g395880v5</name>
</gene>
<dbReference type="OrthoDB" id="541465at2759"/>
<feature type="compositionally biased region" description="Low complexity" evidence="1">
    <location>
        <begin position="88"/>
        <end position="99"/>
    </location>
</feature>
<dbReference type="GO" id="GO:0000963">
    <property type="term" value="P:mitochondrial RNA processing"/>
    <property type="evidence" value="ECO:0000318"/>
    <property type="project" value="GO_Central"/>
</dbReference>
<dbReference type="ExpressionAtlas" id="A0A2K3DEJ5">
    <property type="expression patterns" value="baseline and differential"/>
</dbReference>
<dbReference type="Gramene" id="PNW78961">
    <property type="protein sequence ID" value="PNW78961"/>
    <property type="gene ID" value="CHLRE_09g395880v5"/>
</dbReference>
<dbReference type="GO" id="GO:0009507">
    <property type="term" value="C:chloroplast"/>
    <property type="evidence" value="ECO:0007669"/>
    <property type="project" value="GOC"/>
</dbReference>
<feature type="compositionally biased region" description="Basic and acidic residues" evidence="1">
    <location>
        <begin position="112"/>
        <end position="134"/>
    </location>
</feature>
<dbReference type="InParanoid" id="A0A2K3DEJ5"/>
<dbReference type="GO" id="GO:0044528">
    <property type="term" value="P:regulation of mitochondrial mRNA stability"/>
    <property type="evidence" value="ECO:0000318"/>
    <property type="project" value="GO_Central"/>
</dbReference>
<dbReference type="EMBL" id="CM008970">
    <property type="protein sequence ID" value="PNW78961.1"/>
    <property type="molecule type" value="Genomic_DNA"/>
</dbReference>
<evidence type="ECO:0000313" key="2">
    <source>
        <dbReference type="EMBL" id="PNW78961.1"/>
    </source>
</evidence>
<protein>
    <submittedName>
        <fullName evidence="2">Uncharacterized protein</fullName>
    </submittedName>
</protein>
<name>A0A2K3DEJ5_CHLRE</name>
<dbReference type="RefSeq" id="XP_042921267.1">
    <property type="nucleotide sequence ID" value="XM_043065779.1"/>
</dbReference>
<feature type="compositionally biased region" description="Basic and acidic residues" evidence="1">
    <location>
        <begin position="765"/>
        <end position="779"/>
    </location>
</feature>
<dbReference type="KEGG" id="cre:CHLRE_09g395880v5"/>
<feature type="region of interest" description="Disordered" evidence="1">
    <location>
        <begin position="700"/>
        <end position="727"/>
    </location>
</feature>
<feature type="compositionally biased region" description="Acidic residues" evidence="1">
    <location>
        <begin position="712"/>
        <end position="721"/>
    </location>
</feature>